<reference evidence="2" key="1">
    <citation type="submission" date="2016-08" db="EMBL/GenBank/DDBJ databases">
        <authorList>
            <person name="Merda D."/>
            <person name="Briand M."/>
            <person name="Taghouti G."/>
            <person name="Carrere S."/>
            <person name="Gouzy J."/>
            <person name="Portier P."/>
            <person name="Jacques M.-A."/>
            <person name="Fischer-Le Saux M."/>
        </authorList>
    </citation>
    <scope>NUCLEOTIDE SEQUENCE [LARGE SCALE GENOMIC DNA]</scope>
    <source>
        <strain evidence="2">CFBP1156</strain>
    </source>
</reference>
<evidence type="ECO:0000313" key="2">
    <source>
        <dbReference type="Proteomes" id="UP000238261"/>
    </source>
</evidence>
<name>A0A2S7EQV4_9XANT</name>
<protein>
    <submittedName>
        <fullName evidence="1">Uncharacterized protein</fullName>
    </submittedName>
</protein>
<keyword evidence="2" id="KW-1185">Reference proteome</keyword>
<dbReference type="AlphaFoldDB" id="A0A2S7EQV4"/>
<gene>
    <name evidence="1" type="ORF">XhyaCFBP1156_18675</name>
</gene>
<comment type="caution">
    <text evidence="1">The sequence shown here is derived from an EMBL/GenBank/DDBJ whole genome shotgun (WGS) entry which is preliminary data.</text>
</comment>
<accession>A0A2S7EQV4</accession>
<dbReference type="Proteomes" id="UP000238261">
    <property type="component" value="Unassembled WGS sequence"/>
</dbReference>
<dbReference type="OrthoDB" id="9179131at2"/>
<organism evidence="1 2">
    <name type="scientific">Xanthomonas hyacinthi</name>
    <dbReference type="NCBI Taxonomy" id="56455"/>
    <lineage>
        <taxon>Bacteria</taxon>
        <taxon>Pseudomonadati</taxon>
        <taxon>Pseudomonadota</taxon>
        <taxon>Gammaproteobacteria</taxon>
        <taxon>Lysobacterales</taxon>
        <taxon>Lysobacteraceae</taxon>
        <taxon>Xanthomonas</taxon>
    </lineage>
</organism>
<dbReference type="EMBL" id="MDEG01000027">
    <property type="protein sequence ID" value="PPU95503.1"/>
    <property type="molecule type" value="Genomic_DNA"/>
</dbReference>
<sequence length="286" mass="31974">MSVIPCEQNAELKTKILEFAEVLKTQSHQLGEHGLTENEFYNSGLFRGAVERIRGQFSATMSEKRDFVRHILNHMQDGGFIQDWNSSGADNRHDYAVTMPTGRTAVIELKGCLDGNNTNIFERPPHAHEFIIWSVCTNPGADPQHNAWSGIHTRLSAEIISRSQRVDGLLIWDMVCGTLGRPCPKIADEAEPRITELGHYRLPPPCIYMMPATIPSPRNNPNPAPQQLQDVTLLQAFSDCFQVHAHEVNSISFTVSHDGADTVRTTTIRRNGIVQRQSGPTAIRRS</sequence>
<proteinExistence type="predicted"/>
<evidence type="ECO:0000313" key="1">
    <source>
        <dbReference type="EMBL" id="PPU95503.1"/>
    </source>
</evidence>
<dbReference type="RefSeq" id="WP_104558934.1">
    <property type="nucleotide sequence ID" value="NZ_CP043477.1"/>
</dbReference>